<evidence type="ECO:0000313" key="1">
    <source>
        <dbReference type="EMBL" id="KAL0929505.1"/>
    </source>
</evidence>
<evidence type="ECO:0000313" key="2">
    <source>
        <dbReference type="Proteomes" id="UP000805649"/>
    </source>
</evidence>
<organism evidence="1 2">
    <name type="scientific">Colletotrichum truncatum</name>
    <name type="common">Anthracnose fungus</name>
    <name type="synonym">Colletotrichum capsici</name>
    <dbReference type="NCBI Taxonomy" id="5467"/>
    <lineage>
        <taxon>Eukaryota</taxon>
        <taxon>Fungi</taxon>
        <taxon>Dikarya</taxon>
        <taxon>Ascomycota</taxon>
        <taxon>Pezizomycotina</taxon>
        <taxon>Sordariomycetes</taxon>
        <taxon>Hypocreomycetidae</taxon>
        <taxon>Glomerellales</taxon>
        <taxon>Glomerellaceae</taxon>
        <taxon>Colletotrichum</taxon>
        <taxon>Colletotrichum truncatum species complex</taxon>
    </lineage>
</organism>
<protein>
    <submittedName>
        <fullName evidence="1">O-methyltransferase</fullName>
    </submittedName>
</protein>
<sequence>MLRQLATNLLGAVAEYTLRGNMSRAQEASLQSRIVNIAGDVCSIVTPPEDQWQVNNIQSHKMAAINLFFSWHVFEHIPLRQSISYVQLSDLVSVDHPLLVFMCLKLTIVVRVARMLVSTGVLEEDGPDRVAHTASSRIFLPENPYGNLNQVVLDYGLSQCHAVEYFQSNGRTEPDGIGPSPFTFTKGMPDNNLWNIYEDQTKADVFMRAMKALDRFAPITGAGLYSFAWIAEASGTEDSDRPLLVDVGGGGGHAIEAICQTTGLSLKRCILQDKEPVIAKLKSTDNLSGLQLMSIDMHKEQPVKGAFVYYIRHCLHDYNNDVARVILQNISHAMADDSKLLISEQVIDWPPRPESTAMDMLMLAVGGKERTELEWRFLLQSAGLLLEQIHKASSSLHCVIECRKALNTSNDQH</sequence>
<name>A0ACC3YCG0_COLTU</name>
<reference evidence="1 2" key="1">
    <citation type="journal article" date="2020" name="Phytopathology">
        <title>Genome Sequence Resources of Colletotrichum truncatum, C. plurivorum, C. musicola, and C. sojae: Four Species Pathogenic to Soybean (Glycine max).</title>
        <authorList>
            <person name="Rogerio F."/>
            <person name="Boufleur T.R."/>
            <person name="Ciampi-Guillardi M."/>
            <person name="Sukno S.A."/>
            <person name="Thon M.R."/>
            <person name="Massola Junior N.S."/>
            <person name="Baroncelli R."/>
        </authorList>
    </citation>
    <scope>NUCLEOTIDE SEQUENCE [LARGE SCALE GENOMIC DNA]</scope>
    <source>
        <strain evidence="1 2">CMES1059</strain>
    </source>
</reference>
<accession>A0ACC3YCG0</accession>
<proteinExistence type="predicted"/>
<dbReference type="Proteomes" id="UP000805649">
    <property type="component" value="Unassembled WGS sequence"/>
</dbReference>
<keyword evidence="2" id="KW-1185">Reference proteome</keyword>
<gene>
    <name evidence="1" type="ORF">CTRU02_215671</name>
</gene>
<comment type="caution">
    <text evidence="1">The sequence shown here is derived from an EMBL/GenBank/DDBJ whole genome shotgun (WGS) entry which is preliminary data.</text>
</comment>
<dbReference type="EMBL" id="VUJX02000017">
    <property type="protein sequence ID" value="KAL0929505.1"/>
    <property type="molecule type" value="Genomic_DNA"/>
</dbReference>